<dbReference type="Proteomes" id="UP000261166">
    <property type="component" value="Unassembled WGS sequence"/>
</dbReference>
<evidence type="ECO:0000313" key="2">
    <source>
        <dbReference type="Proteomes" id="UP000261166"/>
    </source>
</evidence>
<proteinExistence type="predicted"/>
<accession>A0A3E3IQ48</accession>
<reference evidence="1 2" key="1">
    <citation type="submission" date="2018-08" db="EMBL/GenBank/DDBJ databases">
        <title>A genome reference for cultivated species of the human gut microbiota.</title>
        <authorList>
            <person name="Zou Y."/>
            <person name="Xue W."/>
            <person name="Luo G."/>
        </authorList>
    </citation>
    <scope>NUCLEOTIDE SEQUENCE [LARGE SCALE GENOMIC DNA]</scope>
    <source>
        <strain evidence="1 2">AF26-4BH</strain>
    </source>
</reference>
<organism evidence="1 2">
    <name type="scientific">Eisenbergiella massiliensis</name>
    <dbReference type="NCBI Taxonomy" id="1720294"/>
    <lineage>
        <taxon>Bacteria</taxon>
        <taxon>Bacillati</taxon>
        <taxon>Bacillota</taxon>
        <taxon>Clostridia</taxon>
        <taxon>Lachnospirales</taxon>
        <taxon>Lachnospiraceae</taxon>
        <taxon>Eisenbergiella</taxon>
    </lineage>
</organism>
<sequence length="71" mass="8521">MLHIQNAVWFLILTFKNDTKLGINQAENESRVIIKRKLKKYKLWKSPYFQAFFKHSKLIPAIKNDNLQNFV</sequence>
<dbReference type="AlphaFoldDB" id="A0A3E3IQ48"/>
<gene>
    <name evidence="1" type="ORF">DWY69_17870</name>
</gene>
<evidence type="ECO:0000313" key="1">
    <source>
        <dbReference type="EMBL" id="RGE69225.1"/>
    </source>
</evidence>
<protein>
    <submittedName>
        <fullName evidence="1">Uncharacterized protein</fullName>
    </submittedName>
</protein>
<name>A0A3E3IQ48_9FIRM</name>
<comment type="caution">
    <text evidence="1">The sequence shown here is derived from an EMBL/GenBank/DDBJ whole genome shotgun (WGS) entry which is preliminary data.</text>
</comment>
<dbReference type="EMBL" id="QVLU01000017">
    <property type="protein sequence ID" value="RGE69225.1"/>
    <property type="molecule type" value="Genomic_DNA"/>
</dbReference>